<reference evidence="2 3" key="1">
    <citation type="journal article" date="2018" name="Front. Plant Sci.">
        <title>Red Clover (Trifolium pratense) and Zigzag Clover (T. medium) - A Picture of Genomic Similarities and Differences.</title>
        <authorList>
            <person name="Dluhosova J."/>
            <person name="Istvanek J."/>
            <person name="Nedelnik J."/>
            <person name="Repkova J."/>
        </authorList>
    </citation>
    <scope>NUCLEOTIDE SEQUENCE [LARGE SCALE GENOMIC DNA]</scope>
    <source>
        <strain evidence="3">cv. 10/8</strain>
        <tissue evidence="2">Leaf</tissue>
    </source>
</reference>
<evidence type="ECO:0000313" key="2">
    <source>
        <dbReference type="EMBL" id="MCI69517.1"/>
    </source>
</evidence>
<feature type="non-terminal residue" evidence="2">
    <location>
        <position position="1"/>
    </location>
</feature>
<organism evidence="2 3">
    <name type="scientific">Trifolium medium</name>
    <dbReference type="NCBI Taxonomy" id="97028"/>
    <lineage>
        <taxon>Eukaryota</taxon>
        <taxon>Viridiplantae</taxon>
        <taxon>Streptophyta</taxon>
        <taxon>Embryophyta</taxon>
        <taxon>Tracheophyta</taxon>
        <taxon>Spermatophyta</taxon>
        <taxon>Magnoliopsida</taxon>
        <taxon>eudicotyledons</taxon>
        <taxon>Gunneridae</taxon>
        <taxon>Pentapetalae</taxon>
        <taxon>rosids</taxon>
        <taxon>fabids</taxon>
        <taxon>Fabales</taxon>
        <taxon>Fabaceae</taxon>
        <taxon>Papilionoideae</taxon>
        <taxon>50 kb inversion clade</taxon>
        <taxon>NPAAA clade</taxon>
        <taxon>Hologalegina</taxon>
        <taxon>IRL clade</taxon>
        <taxon>Trifolieae</taxon>
        <taxon>Trifolium</taxon>
    </lineage>
</organism>
<sequence>KDASTGRSKRTMVGDSTMVDDSQRGVEEGGGSSRQVEEV</sequence>
<evidence type="ECO:0000256" key="1">
    <source>
        <dbReference type="SAM" id="MobiDB-lite"/>
    </source>
</evidence>
<proteinExistence type="predicted"/>
<protein>
    <submittedName>
        <fullName evidence="2">Uncharacterized protein</fullName>
    </submittedName>
</protein>
<accession>A0A392U9K1</accession>
<dbReference type="EMBL" id="LXQA010757810">
    <property type="protein sequence ID" value="MCI69517.1"/>
    <property type="molecule type" value="Genomic_DNA"/>
</dbReference>
<dbReference type="Proteomes" id="UP000265520">
    <property type="component" value="Unassembled WGS sequence"/>
</dbReference>
<evidence type="ECO:0000313" key="3">
    <source>
        <dbReference type="Proteomes" id="UP000265520"/>
    </source>
</evidence>
<comment type="caution">
    <text evidence="2">The sequence shown here is derived from an EMBL/GenBank/DDBJ whole genome shotgun (WGS) entry which is preliminary data.</text>
</comment>
<feature type="region of interest" description="Disordered" evidence="1">
    <location>
        <begin position="1"/>
        <end position="39"/>
    </location>
</feature>
<name>A0A392U9K1_9FABA</name>
<dbReference type="AlphaFoldDB" id="A0A392U9K1"/>
<keyword evidence="3" id="KW-1185">Reference proteome</keyword>